<proteinExistence type="predicted"/>
<dbReference type="GO" id="GO:0016987">
    <property type="term" value="F:sigma factor activity"/>
    <property type="evidence" value="ECO:0007669"/>
    <property type="project" value="InterPro"/>
</dbReference>
<organism evidence="2 3">
    <name type="scientific">Bavariicoccus seileri</name>
    <dbReference type="NCBI Taxonomy" id="549685"/>
    <lineage>
        <taxon>Bacteria</taxon>
        <taxon>Bacillati</taxon>
        <taxon>Bacillota</taxon>
        <taxon>Bacilli</taxon>
        <taxon>Lactobacillales</taxon>
        <taxon>Enterococcaceae</taxon>
        <taxon>Bavariicoccus</taxon>
    </lineage>
</organism>
<feature type="domain" description="RNA polymerase sigma factor 70 region 4 type 2" evidence="1">
    <location>
        <begin position="80"/>
        <end position="131"/>
    </location>
</feature>
<accession>A0A3D4S3C1</accession>
<dbReference type="GO" id="GO:0003677">
    <property type="term" value="F:DNA binding"/>
    <property type="evidence" value="ECO:0007669"/>
    <property type="project" value="InterPro"/>
</dbReference>
<dbReference type="Pfam" id="PF08281">
    <property type="entry name" value="Sigma70_r4_2"/>
    <property type="match status" value="1"/>
</dbReference>
<protein>
    <submittedName>
        <fullName evidence="2">RNA polymerase subunit sigma-70</fullName>
    </submittedName>
</protein>
<dbReference type="STRING" id="1121105.GCA_000421665_01890"/>
<evidence type="ECO:0000313" key="3">
    <source>
        <dbReference type="Proteomes" id="UP000262195"/>
    </source>
</evidence>
<sequence>MGDPKETHIQHMFDSFCKKVVRNEAFNIQKKDARFRQRQISMETLEQKNLGTEFYYSDTRLNGNGKFPILGIEILIGNEVLANAIEQLASIRQEIILMSFFIGLNDREISEIVGKSLGSVWYQRQEALEDLNRMLGDSYEEN</sequence>
<dbReference type="AlphaFoldDB" id="A0A3D4S3C1"/>
<dbReference type="Gene3D" id="1.10.10.10">
    <property type="entry name" value="Winged helix-like DNA-binding domain superfamily/Winged helix DNA-binding domain"/>
    <property type="match status" value="1"/>
</dbReference>
<dbReference type="InterPro" id="IPR036388">
    <property type="entry name" value="WH-like_DNA-bd_sf"/>
</dbReference>
<evidence type="ECO:0000259" key="1">
    <source>
        <dbReference type="Pfam" id="PF08281"/>
    </source>
</evidence>
<dbReference type="EMBL" id="DQHO01000010">
    <property type="protein sequence ID" value="HCS93323.1"/>
    <property type="molecule type" value="Genomic_DNA"/>
</dbReference>
<reference evidence="2 3" key="1">
    <citation type="journal article" date="2018" name="Nat. Biotechnol.">
        <title>A standardized bacterial taxonomy based on genome phylogeny substantially revises the tree of life.</title>
        <authorList>
            <person name="Parks D.H."/>
            <person name="Chuvochina M."/>
            <person name="Waite D.W."/>
            <person name="Rinke C."/>
            <person name="Skarshewski A."/>
            <person name="Chaumeil P.A."/>
            <person name="Hugenholtz P."/>
        </authorList>
    </citation>
    <scope>NUCLEOTIDE SEQUENCE [LARGE SCALE GENOMIC DNA]</scope>
    <source>
        <strain evidence="2">UBA11306</strain>
    </source>
</reference>
<dbReference type="InterPro" id="IPR013249">
    <property type="entry name" value="RNA_pol_sigma70_r4_t2"/>
</dbReference>
<dbReference type="InterPro" id="IPR013324">
    <property type="entry name" value="RNA_pol_sigma_r3/r4-like"/>
</dbReference>
<evidence type="ECO:0000313" key="2">
    <source>
        <dbReference type="EMBL" id="HCS93323.1"/>
    </source>
</evidence>
<dbReference type="SUPFAM" id="SSF88659">
    <property type="entry name" value="Sigma3 and sigma4 domains of RNA polymerase sigma factors"/>
    <property type="match status" value="1"/>
</dbReference>
<comment type="caution">
    <text evidence="2">The sequence shown here is derived from an EMBL/GenBank/DDBJ whole genome shotgun (WGS) entry which is preliminary data.</text>
</comment>
<dbReference type="Proteomes" id="UP000262195">
    <property type="component" value="Unassembled WGS sequence"/>
</dbReference>
<gene>
    <name evidence="2" type="ORF">DIW15_01275</name>
</gene>
<dbReference type="GO" id="GO:0006352">
    <property type="term" value="P:DNA-templated transcription initiation"/>
    <property type="evidence" value="ECO:0007669"/>
    <property type="project" value="InterPro"/>
</dbReference>
<name>A0A3D4S3C1_9ENTE</name>